<proteinExistence type="predicted"/>
<evidence type="ECO:0000313" key="8">
    <source>
        <dbReference type="Proteomes" id="UP000663834"/>
    </source>
</evidence>
<sequence>MGCSQSKTKAISNNVMELELGAKSTQSLASPNQQSDRIVEDCIAIWLLKDSTNDIELKKSKLRHVISTVKIFTDHEACITYIMNIRIERIFLVISTTETFLESIQNLPQIEKFYILNSSTRELIESTDIIATSNMFYDIDCLCQQLEMDVEMCRLDHLVLTASVSISEDDSTSADMKRQKASFLYAQLMREILYRLKFENNAKNEFINFCRLSYANDNEQLRIIDDFEKNYRPQNALWWLTRQSFVWRILQRTQRAFEIDTTYKLGFIIKHAHTQLNVLQESNPLVPESLSIVYRGKTMINDKFNSLVKNNCGGLLSFGSLFIAHIDKEMSINFLRRRLTNYHRTIGIIFEIHIDGKVYSRRSPFAAIDKVHVDEQIEKNGILFSLNTLFRIDFVEKFSEESRNTIWTVKLSLVDDDDQQLLNHVAFLRTGEIHLNPLSYIGKLYMDMGEYTYAQQFFIGMLKDASVRSQPRRLVRVHCGLGANYMITGDYIKALEQYEQALDVSLSHLPPMHIDLASIYEAIGQCYFHRSNYIKAVENYEKAAHIIEFNGQTNNEQFTNDLQTRINSINKLLNEK</sequence>
<dbReference type="PROSITE" id="PS50005">
    <property type="entry name" value="TPR"/>
    <property type="match status" value="2"/>
</dbReference>
<evidence type="ECO:0000313" key="7">
    <source>
        <dbReference type="EMBL" id="CAF4393971.1"/>
    </source>
</evidence>
<feature type="repeat" description="TPR" evidence="1">
    <location>
        <begin position="517"/>
        <end position="550"/>
    </location>
</feature>
<organism evidence="3 8">
    <name type="scientific">Rotaria magnacalcarata</name>
    <dbReference type="NCBI Taxonomy" id="392030"/>
    <lineage>
        <taxon>Eukaryota</taxon>
        <taxon>Metazoa</taxon>
        <taxon>Spiralia</taxon>
        <taxon>Gnathifera</taxon>
        <taxon>Rotifera</taxon>
        <taxon>Eurotatoria</taxon>
        <taxon>Bdelloidea</taxon>
        <taxon>Philodinida</taxon>
        <taxon>Philodinidae</taxon>
        <taxon>Rotaria</taxon>
    </lineage>
</organism>
<dbReference type="EMBL" id="CAJNRE010009657">
    <property type="protein sequence ID" value="CAF2084006.1"/>
    <property type="molecule type" value="Genomic_DNA"/>
</dbReference>
<dbReference type="InterPro" id="IPR019734">
    <property type="entry name" value="TPR_rpt"/>
</dbReference>
<dbReference type="EMBL" id="CAJOBJ010006519">
    <property type="protein sequence ID" value="CAF4062505.1"/>
    <property type="molecule type" value="Genomic_DNA"/>
</dbReference>
<dbReference type="SUPFAM" id="SSF48452">
    <property type="entry name" value="TPR-like"/>
    <property type="match status" value="1"/>
</dbReference>
<dbReference type="EMBL" id="CAJOBI010055936">
    <property type="protein sequence ID" value="CAF4393971.1"/>
    <property type="molecule type" value="Genomic_DNA"/>
</dbReference>
<dbReference type="Proteomes" id="UP000681967">
    <property type="component" value="Unassembled WGS sequence"/>
</dbReference>
<dbReference type="Gene3D" id="1.25.40.10">
    <property type="entry name" value="Tetratricopeptide repeat domain"/>
    <property type="match status" value="1"/>
</dbReference>
<evidence type="ECO:0000313" key="2">
    <source>
        <dbReference type="EMBL" id="CAF1380258.1"/>
    </source>
</evidence>
<evidence type="ECO:0000256" key="1">
    <source>
        <dbReference type="PROSITE-ProRule" id="PRU00339"/>
    </source>
</evidence>
<evidence type="ECO:0000313" key="6">
    <source>
        <dbReference type="EMBL" id="CAF4135256.1"/>
    </source>
</evidence>
<name>A0A816F3V3_9BILA</name>
<dbReference type="InterPro" id="IPR011990">
    <property type="entry name" value="TPR-like_helical_dom_sf"/>
</dbReference>
<dbReference type="Proteomes" id="UP000681720">
    <property type="component" value="Unassembled WGS sequence"/>
</dbReference>
<evidence type="ECO:0000313" key="5">
    <source>
        <dbReference type="EMBL" id="CAF4062505.1"/>
    </source>
</evidence>
<protein>
    <submittedName>
        <fullName evidence="3">Uncharacterized protein</fullName>
    </submittedName>
</protein>
<comment type="caution">
    <text evidence="3">The sequence shown here is derived from an EMBL/GenBank/DDBJ whole genome shotgun (WGS) entry which is preliminary data.</text>
</comment>
<dbReference type="Proteomes" id="UP000663855">
    <property type="component" value="Unassembled WGS sequence"/>
</dbReference>
<dbReference type="EMBL" id="CAJOBH010009221">
    <property type="protein sequence ID" value="CAF4135256.1"/>
    <property type="molecule type" value="Genomic_DNA"/>
</dbReference>
<dbReference type="Proteomes" id="UP000676336">
    <property type="component" value="Unassembled WGS sequence"/>
</dbReference>
<accession>A0A816F3V3</accession>
<dbReference type="OrthoDB" id="9999960at2759"/>
<dbReference type="EMBL" id="CAJNOW010017098">
    <property type="protein sequence ID" value="CAF1654648.1"/>
    <property type="molecule type" value="Genomic_DNA"/>
</dbReference>
<evidence type="ECO:0000313" key="4">
    <source>
        <dbReference type="EMBL" id="CAF2084006.1"/>
    </source>
</evidence>
<dbReference type="AlphaFoldDB" id="A0A816F3V3"/>
<dbReference type="Pfam" id="PF13424">
    <property type="entry name" value="TPR_12"/>
    <property type="match status" value="1"/>
</dbReference>
<dbReference type="EMBL" id="CAJNOV010009815">
    <property type="protein sequence ID" value="CAF1380258.1"/>
    <property type="molecule type" value="Genomic_DNA"/>
</dbReference>
<feature type="repeat" description="TPR" evidence="1">
    <location>
        <begin position="475"/>
        <end position="508"/>
    </location>
</feature>
<gene>
    <name evidence="6" type="ORF">BYL167_LOCUS20747</name>
    <name evidence="2" type="ORF">CJN711_LOCUS20907</name>
    <name evidence="5" type="ORF">GIL414_LOCUS15043</name>
    <name evidence="3" type="ORF">KQP761_LOCUS30689</name>
    <name evidence="4" type="ORF">MBJ925_LOCUS19170</name>
    <name evidence="7" type="ORF">SMN809_LOCUS30135</name>
</gene>
<reference evidence="3" key="1">
    <citation type="submission" date="2021-02" db="EMBL/GenBank/DDBJ databases">
        <authorList>
            <person name="Nowell W R."/>
        </authorList>
    </citation>
    <scope>NUCLEOTIDE SEQUENCE</scope>
</reference>
<keyword evidence="1" id="KW-0802">TPR repeat</keyword>
<dbReference type="Proteomes" id="UP000663834">
    <property type="component" value="Unassembled WGS sequence"/>
</dbReference>
<dbReference type="Proteomes" id="UP000663824">
    <property type="component" value="Unassembled WGS sequence"/>
</dbReference>
<evidence type="ECO:0000313" key="3">
    <source>
        <dbReference type="EMBL" id="CAF1654648.1"/>
    </source>
</evidence>
<dbReference type="SMART" id="SM00028">
    <property type="entry name" value="TPR"/>
    <property type="match status" value="2"/>
</dbReference>